<dbReference type="InterPro" id="IPR058625">
    <property type="entry name" value="MdtA-like_BSH"/>
</dbReference>
<dbReference type="InterPro" id="IPR058626">
    <property type="entry name" value="MdtA-like_b-barrel"/>
</dbReference>
<reference evidence="5 6" key="1">
    <citation type="submission" date="2018-03" db="EMBL/GenBank/DDBJ databases">
        <title>Genomic Encyclopedia of Type Strains, Phase III (KMG-III): the genomes of soil and plant-associated and newly described type strains.</title>
        <authorList>
            <person name="Whitman W."/>
        </authorList>
    </citation>
    <scope>NUCLEOTIDE SEQUENCE [LARGE SCALE GENOMIC DNA]</scope>
    <source>
        <strain evidence="5 6">MWH-P2sevCIIIb</strain>
    </source>
</reference>
<evidence type="ECO:0000259" key="3">
    <source>
        <dbReference type="Pfam" id="PF25944"/>
    </source>
</evidence>
<accession>A0A2T0XJU5</accession>
<dbReference type="OrthoDB" id="9783047at2"/>
<dbReference type="RefSeq" id="WP_106226543.1">
    <property type="nucleotide sequence ID" value="NZ_PVTV01000011.1"/>
</dbReference>
<comment type="caution">
    <text evidence="5">The sequence shown here is derived from an EMBL/GenBank/DDBJ whole genome shotgun (WGS) entry which is preliminary data.</text>
</comment>
<dbReference type="Pfam" id="PF25917">
    <property type="entry name" value="BSH_RND"/>
    <property type="match status" value="1"/>
</dbReference>
<name>A0A2T0XJU5_9BURK</name>
<feature type="domain" description="Multidrug resistance protein MdtA-like beta-barrel" evidence="3">
    <location>
        <begin position="199"/>
        <end position="289"/>
    </location>
</feature>
<comment type="similarity">
    <text evidence="1">Belongs to the membrane fusion protein (MFP) (TC 8.A.1) family.</text>
</comment>
<dbReference type="Gene3D" id="2.40.50.100">
    <property type="match status" value="1"/>
</dbReference>
<dbReference type="PROSITE" id="PS51257">
    <property type="entry name" value="PROKAR_LIPOPROTEIN"/>
    <property type="match status" value="1"/>
</dbReference>
<evidence type="ECO:0000259" key="2">
    <source>
        <dbReference type="Pfam" id="PF25917"/>
    </source>
</evidence>
<dbReference type="InterPro" id="IPR058637">
    <property type="entry name" value="YknX-like_C"/>
</dbReference>
<dbReference type="InterPro" id="IPR006143">
    <property type="entry name" value="RND_pump_MFP"/>
</dbReference>
<dbReference type="GO" id="GO:0030313">
    <property type="term" value="C:cell envelope"/>
    <property type="evidence" value="ECO:0007669"/>
    <property type="project" value="UniProtKB-SubCell"/>
</dbReference>
<evidence type="ECO:0000259" key="4">
    <source>
        <dbReference type="Pfam" id="PF25989"/>
    </source>
</evidence>
<evidence type="ECO:0000256" key="1">
    <source>
        <dbReference type="ARBA" id="ARBA00009477"/>
    </source>
</evidence>
<feature type="domain" description="Multidrug resistance protein MdtA-like barrel-sandwich hybrid" evidence="2">
    <location>
        <begin position="67"/>
        <end position="183"/>
    </location>
</feature>
<keyword evidence="6" id="KW-1185">Reference proteome</keyword>
<dbReference type="Proteomes" id="UP000238308">
    <property type="component" value="Unassembled WGS sequence"/>
</dbReference>
<proteinExistence type="inferred from homology"/>
<dbReference type="EMBL" id="PVTV01000011">
    <property type="protein sequence ID" value="PRY99218.1"/>
    <property type="molecule type" value="Genomic_DNA"/>
</dbReference>
<evidence type="ECO:0000313" key="5">
    <source>
        <dbReference type="EMBL" id="PRY99218.1"/>
    </source>
</evidence>
<dbReference type="Gene3D" id="2.40.30.170">
    <property type="match status" value="1"/>
</dbReference>
<dbReference type="Pfam" id="PF25944">
    <property type="entry name" value="Beta-barrel_RND"/>
    <property type="match status" value="1"/>
</dbReference>
<dbReference type="Pfam" id="PF25989">
    <property type="entry name" value="YknX_C"/>
    <property type="match status" value="1"/>
</dbReference>
<protein>
    <submittedName>
        <fullName evidence="5">RND family efflux transporter MFP subunit</fullName>
    </submittedName>
</protein>
<gene>
    <name evidence="5" type="ORF">BCM14_0661</name>
</gene>
<dbReference type="GO" id="GO:0022857">
    <property type="term" value="F:transmembrane transporter activity"/>
    <property type="evidence" value="ECO:0007669"/>
    <property type="project" value="InterPro"/>
</dbReference>
<evidence type="ECO:0000313" key="6">
    <source>
        <dbReference type="Proteomes" id="UP000238308"/>
    </source>
</evidence>
<dbReference type="GO" id="GO:0005886">
    <property type="term" value="C:plasma membrane"/>
    <property type="evidence" value="ECO:0007669"/>
    <property type="project" value="TreeGrafter"/>
</dbReference>
<dbReference type="SUPFAM" id="SSF111369">
    <property type="entry name" value="HlyD-like secretion proteins"/>
    <property type="match status" value="1"/>
</dbReference>
<dbReference type="PANTHER" id="PTHR30158:SF10">
    <property type="entry name" value="CATION EFFLUX PUMP"/>
    <property type="match status" value="1"/>
</dbReference>
<dbReference type="GO" id="GO:0046677">
    <property type="term" value="P:response to antibiotic"/>
    <property type="evidence" value="ECO:0007669"/>
    <property type="project" value="TreeGrafter"/>
</dbReference>
<dbReference type="Gene3D" id="1.10.287.470">
    <property type="entry name" value="Helix hairpin bin"/>
    <property type="match status" value="1"/>
</dbReference>
<dbReference type="AlphaFoldDB" id="A0A2T0XJU5"/>
<dbReference type="Gene3D" id="2.40.420.20">
    <property type="match status" value="1"/>
</dbReference>
<dbReference type="NCBIfam" id="TIGR01730">
    <property type="entry name" value="RND_mfp"/>
    <property type="match status" value="1"/>
</dbReference>
<organism evidence="5 6">
    <name type="scientific">Jezberella montanilacus</name>
    <dbReference type="NCBI Taxonomy" id="323426"/>
    <lineage>
        <taxon>Bacteria</taxon>
        <taxon>Pseudomonadati</taxon>
        <taxon>Pseudomonadota</taxon>
        <taxon>Betaproteobacteria</taxon>
        <taxon>Burkholderiales</taxon>
        <taxon>Alcaligenaceae</taxon>
        <taxon>Jezberella</taxon>
    </lineage>
</organism>
<dbReference type="PANTHER" id="PTHR30158">
    <property type="entry name" value="ACRA/E-RELATED COMPONENT OF DRUG EFFLUX TRANSPORTER"/>
    <property type="match status" value="1"/>
</dbReference>
<feature type="domain" description="YknX-like C-terminal permuted SH3-like" evidence="4">
    <location>
        <begin position="296"/>
        <end position="362"/>
    </location>
</feature>
<sequence>MSTITRISLTRKLLTVGCLGVLALIAGCDKKTERPPVIADVTVAKPLYQDVVSYKLFDGNVQALLSVDLTARVSGYLSKITFSDGAYVKKDQPLFVIEQDQYQQQVNLAQAVYTQAKIELDRQQNLLKQNATSQASVDNAVSAYSQADANLKLAKLNLSYTEIRAPFDGLMSRHLVDVGNYLNGTAGGVKLASIDKISPVYVYFSVNEREVLEFRKQYADDAVKKSMVNKLQVHVALQNEKGFLHHGTLDFASNTLSTSTGTLQLRAELPNADLALLPGYYARVMVEYGTPHKAVLIPSSVIETDQQGNYIYIVDDAKKAHRQNIVLGQKFGKLAEVASGLTASQDVLVNGFVNVREGQTVNPSMITLDPLPKLHD</sequence>